<evidence type="ECO:0000313" key="11">
    <source>
        <dbReference type="Proteomes" id="UP001153292"/>
    </source>
</evidence>
<dbReference type="Pfam" id="PF00096">
    <property type="entry name" value="zf-C2H2"/>
    <property type="match status" value="2"/>
</dbReference>
<organism evidence="10 11">
    <name type="scientific">Chilo suppressalis</name>
    <name type="common">Asiatic rice borer moth</name>
    <dbReference type="NCBI Taxonomy" id="168631"/>
    <lineage>
        <taxon>Eukaryota</taxon>
        <taxon>Metazoa</taxon>
        <taxon>Ecdysozoa</taxon>
        <taxon>Arthropoda</taxon>
        <taxon>Hexapoda</taxon>
        <taxon>Insecta</taxon>
        <taxon>Pterygota</taxon>
        <taxon>Neoptera</taxon>
        <taxon>Endopterygota</taxon>
        <taxon>Lepidoptera</taxon>
        <taxon>Glossata</taxon>
        <taxon>Ditrysia</taxon>
        <taxon>Pyraloidea</taxon>
        <taxon>Crambidae</taxon>
        <taxon>Crambinae</taxon>
        <taxon>Chilo</taxon>
    </lineage>
</organism>
<dbReference type="PROSITE" id="PS51915">
    <property type="entry name" value="ZAD"/>
    <property type="match status" value="1"/>
</dbReference>
<dbReference type="Pfam" id="PF07776">
    <property type="entry name" value="zf-AD"/>
    <property type="match status" value="1"/>
</dbReference>
<evidence type="ECO:0000256" key="7">
    <source>
        <dbReference type="SAM" id="MobiDB-lite"/>
    </source>
</evidence>
<dbReference type="PROSITE" id="PS50157">
    <property type="entry name" value="ZINC_FINGER_C2H2_2"/>
    <property type="match status" value="2"/>
</dbReference>
<keyword evidence="2" id="KW-0677">Repeat</keyword>
<dbReference type="EMBL" id="OU963909">
    <property type="protein sequence ID" value="CAH0399983.1"/>
    <property type="molecule type" value="Genomic_DNA"/>
</dbReference>
<dbReference type="InterPro" id="IPR013087">
    <property type="entry name" value="Znf_C2H2_type"/>
</dbReference>
<dbReference type="SMART" id="SM00868">
    <property type="entry name" value="zf-AD"/>
    <property type="match status" value="1"/>
</dbReference>
<keyword evidence="4 6" id="KW-0862">Zinc</keyword>
<keyword evidence="11" id="KW-1185">Reference proteome</keyword>
<feature type="binding site" evidence="6">
    <location>
        <position position="47"/>
    </location>
    <ligand>
        <name>Zn(2+)</name>
        <dbReference type="ChEBI" id="CHEBI:29105"/>
    </ligand>
</feature>
<dbReference type="PANTHER" id="PTHR24409:SF295">
    <property type="entry name" value="AZ2-RELATED"/>
    <property type="match status" value="1"/>
</dbReference>
<dbReference type="SUPFAM" id="SSF57667">
    <property type="entry name" value="beta-beta-alpha zinc fingers"/>
    <property type="match status" value="2"/>
</dbReference>
<evidence type="ECO:0000256" key="5">
    <source>
        <dbReference type="PROSITE-ProRule" id="PRU00042"/>
    </source>
</evidence>
<dbReference type="PROSITE" id="PS00028">
    <property type="entry name" value="ZINC_FINGER_C2H2_1"/>
    <property type="match status" value="2"/>
</dbReference>
<dbReference type="InterPro" id="IPR012934">
    <property type="entry name" value="Znf_AD"/>
</dbReference>
<reference evidence="10" key="1">
    <citation type="submission" date="2021-12" db="EMBL/GenBank/DDBJ databases">
        <authorList>
            <person name="King R."/>
        </authorList>
    </citation>
    <scope>NUCLEOTIDE SEQUENCE</scope>
</reference>
<dbReference type="PANTHER" id="PTHR24409">
    <property type="entry name" value="ZINC FINGER PROTEIN 142"/>
    <property type="match status" value="1"/>
</dbReference>
<keyword evidence="1 6" id="KW-0479">Metal-binding</keyword>
<evidence type="ECO:0000256" key="4">
    <source>
        <dbReference type="ARBA" id="ARBA00022833"/>
    </source>
</evidence>
<evidence type="ECO:0000256" key="6">
    <source>
        <dbReference type="PROSITE-ProRule" id="PRU01263"/>
    </source>
</evidence>
<dbReference type="InterPro" id="IPR036236">
    <property type="entry name" value="Znf_C2H2_sf"/>
</dbReference>
<feature type="domain" description="ZAD" evidence="9">
    <location>
        <begin position="42"/>
        <end position="115"/>
    </location>
</feature>
<dbReference type="Gene3D" id="3.40.1800.20">
    <property type="match status" value="1"/>
</dbReference>
<feature type="domain" description="C2H2-type" evidence="8">
    <location>
        <begin position="173"/>
        <end position="200"/>
    </location>
</feature>
<dbReference type="Proteomes" id="UP001153292">
    <property type="component" value="Chromosome 16"/>
</dbReference>
<evidence type="ECO:0000256" key="1">
    <source>
        <dbReference type="ARBA" id="ARBA00022723"/>
    </source>
</evidence>
<evidence type="ECO:0000259" key="9">
    <source>
        <dbReference type="PROSITE" id="PS51915"/>
    </source>
</evidence>
<keyword evidence="3 5" id="KW-0863">Zinc-finger</keyword>
<evidence type="ECO:0000313" key="10">
    <source>
        <dbReference type="EMBL" id="CAH0399983.1"/>
    </source>
</evidence>
<name>A0ABN8AV56_CHISP</name>
<feature type="binding site" evidence="6">
    <location>
        <position position="88"/>
    </location>
    <ligand>
        <name>Zn(2+)</name>
        <dbReference type="ChEBI" id="CHEBI:29105"/>
    </ligand>
</feature>
<proteinExistence type="predicted"/>
<evidence type="ECO:0000256" key="2">
    <source>
        <dbReference type="ARBA" id="ARBA00022737"/>
    </source>
</evidence>
<accession>A0ABN8AV56</accession>
<evidence type="ECO:0000259" key="8">
    <source>
        <dbReference type="PROSITE" id="PS50157"/>
    </source>
</evidence>
<evidence type="ECO:0008006" key="12">
    <source>
        <dbReference type="Google" id="ProtNLM"/>
    </source>
</evidence>
<gene>
    <name evidence="10" type="ORF">CHILSU_LOCUS3164</name>
</gene>
<feature type="binding site" evidence="6">
    <location>
        <position position="91"/>
    </location>
    <ligand>
        <name>Zn(2+)</name>
        <dbReference type="ChEBI" id="CHEBI:29105"/>
    </ligand>
</feature>
<dbReference type="SUPFAM" id="SSF57716">
    <property type="entry name" value="Glucocorticoid receptor-like (DNA-binding domain)"/>
    <property type="match status" value="1"/>
</dbReference>
<protein>
    <recommendedName>
        <fullName evidence="12">C2H2-type domain-containing protein</fullName>
    </recommendedName>
</protein>
<feature type="domain" description="C2H2-type" evidence="8">
    <location>
        <begin position="226"/>
        <end position="255"/>
    </location>
</feature>
<dbReference type="SMART" id="SM00355">
    <property type="entry name" value="ZnF_C2H2"/>
    <property type="match status" value="2"/>
</dbReference>
<feature type="binding site" evidence="6">
    <location>
        <position position="44"/>
    </location>
    <ligand>
        <name>Zn(2+)</name>
        <dbReference type="ChEBI" id="CHEBI:29105"/>
    </ligand>
</feature>
<sequence length="333" mass="37701">MAMTYDIDIYTNVKIIQQESVSVYNFAFFIINGNKMNNFEENTCRICLQNKDTLFSLFRKIKGSSPYEKLLNKTKLQLNVVWGPSSICSQCLMELDTTVNFLDKCEKSNAILAAKSPEIVEHLNSVSEHHVDEEEISDLNGESKEAPIEVDTAKCPECGSLRRCKHWAPLKTLICNFCQKAFTRKFNLKLHLKRHLGEKDWPCPKCGIRQLTQWLARRHCGPRPRRPCPVAGCDKSFTTNTNLNSHIRTHYGQRIRREAVHVPGVRAAVRDEQARGPPASTRGRGAQGARMRFVRAFVRDSPCARVALADPRSPRARSSLPSLPRRISAPAVT</sequence>
<feature type="region of interest" description="Disordered" evidence="7">
    <location>
        <begin position="310"/>
        <end position="333"/>
    </location>
</feature>
<evidence type="ECO:0000256" key="3">
    <source>
        <dbReference type="ARBA" id="ARBA00022771"/>
    </source>
</evidence>
<dbReference type="Gene3D" id="3.30.160.60">
    <property type="entry name" value="Classic Zinc Finger"/>
    <property type="match status" value="2"/>
</dbReference>